<dbReference type="KEGG" id="hoh:Hoch_3466"/>
<evidence type="ECO:0000313" key="3">
    <source>
        <dbReference type="Proteomes" id="UP000001880"/>
    </source>
</evidence>
<sequence length="475" mass="49403">MKRLSRIATLAAVLSGAAASALAWEAETTHPGLTESAALHTDLHAHLRDQFGMPQGLFTALTVPPADAPELFRVLSALNPTHGYVPDARGSMAALSWLSLGSVVADVPVQHAAHHFFDPASGDGLSDATLPASAEAGHRMRATMIGADLPQTGKPAPDWLVHADNPMGLAQFVDQYEKAVSARSAGERRRHLAGALLAAGAMVHVLQDAASPSHARGDLAAHLEPIGPDAFDRGSRFERIAALVYGRLGVPAPRGAAVPASSLRAFFSNSEGTGLADLTAARWFSAGTLPAPVRVRAGMGSQQIAARLQQNLARPRPDVPRRLDLQAARTGGAHIADARGVCLADYRIDEDERLQWSLGEACMNQQIAAILPLAANYSAALLDWLFRGALAIAVAEQGIAVTVPEGAAALGAGTLSLYWDDARGVRSPLGAAIEMSAPQQAPIPAPPADAKAVAALFRGQDAAGEPLVAAGYLPL</sequence>
<evidence type="ECO:0000256" key="1">
    <source>
        <dbReference type="SAM" id="SignalP"/>
    </source>
</evidence>
<organism evidence="2 3">
    <name type="scientific">Haliangium ochraceum (strain DSM 14365 / JCM 11303 / SMP-2)</name>
    <dbReference type="NCBI Taxonomy" id="502025"/>
    <lineage>
        <taxon>Bacteria</taxon>
        <taxon>Pseudomonadati</taxon>
        <taxon>Myxococcota</taxon>
        <taxon>Polyangia</taxon>
        <taxon>Haliangiales</taxon>
        <taxon>Kofleriaceae</taxon>
        <taxon>Haliangium</taxon>
    </lineage>
</organism>
<dbReference type="eggNOG" id="ENOG503410X">
    <property type="taxonomic scope" value="Bacteria"/>
</dbReference>
<proteinExistence type="predicted"/>
<dbReference type="RefSeq" id="WP_012828567.1">
    <property type="nucleotide sequence ID" value="NC_013440.1"/>
</dbReference>
<keyword evidence="1" id="KW-0732">Signal</keyword>
<dbReference type="AlphaFoldDB" id="D0LW36"/>
<feature type="signal peptide" evidence="1">
    <location>
        <begin position="1"/>
        <end position="23"/>
    </location>
</feature>
<gene>
    <name evidence="2" type="ordered locus">Hoch_3466</name>
</gene>
<dbReference type="Proteomes" id="UP000001880">
    <property type="component" value="Chromosome"/>
</dbReference>
<dbReference type="STRING" id="502025.Hoch_3466"/>
<feature type="chain" id="PRO_5003010631" evidence="1">
    <location>
        <begin position="24"/>
        <end position="475"/>
    </location>
</feature>
<accession>D0LW36</accession>
<evidence type="ECO:0000313" key="2">
    <source>
        <dbReference type="EMBL" id="ACY15968.1"/>
    </source>
</evidence>
<reference evidence="2 3" key="1">
    <citation type="journal article" date="2010" name="Stand. Genomic Sci.">
        <title>Complete genome sequence of Haliangium ochraceum type strain (SMP-2).</title>
        <authorList>
            <consortium name="US DOE Joint Genome Institute (JGI-PGF)"/>
            <person name="Ivanova N."/>
            <person name="Daum C."/>
            <person name="Lang E."/>
            <person name="Abt B."/>
            <person name="Kopitz M."/>
            <person name="Saunders E."/>
            <person name="Lapidus A."/>
            <person name="Lucas S."/>
            <person name="Glavina Del Rio T."/>
            <person name="Nolan M."/>
            <person name="Tice H."/>
            <person name="Copeland A."/>
            <person name="Cheng J.F."/>
            <person name="Chen F."/>
            <person name="Bruce D."/>
            <person name="Goodwin L."/>
            <person name="Pitluck S."/>
            <person name="Mavromatis K."/>
            <person name="Pati A."/>
            <person name="Mikhailova N."/>
            <person name="Chen A."/>
            <person name="Palaniappan K."/>
            <person name="Land M."/>
            <person name="Hauser L."/>
            <person name="Chang Y.J."/>
            <person name="Jeffries C.D."/>
            <person name="Detter J.C."/>
            <person name="Brettin T."/>
            <person name="Rohde M."/>
            <person name="Goker M."/>
            <person name="Bristow J."/>
            <person name="Markowitz V."/>
            <person name="Eisen J.A."/>
            <person name="Hugenholtz P."/>
            <person name="Kyrpides N.C."/>
            <person name="Klenk H.P."/>
        </authorList>
    </citation>
    <scope>NUCLEOTIDE SEQUENCE [LARGE SCALE GENOMIC DNA]</scope>
    <source>
        <strain evidence="3">DSM 14365 / CIP 107738 / JCM 11303 / AJ 13395 / SMP-2</strain>
    </source>
</reference>
<protein>
    <submittedName>
        <fullName evidence="2">Uncharacterized protein</fullName>
    </submittedName>
</protein>
<dbReference type="GO" id="GO:0016788">
    <property type="term" value="F:hydrolase activity, acting on ester bonds"/>
    <property type="evidence" value="ECO:0007669"/>
    <property type="project" value="InterPro"/>
</dbReference>
<dbReference type="Gene3D" id="1.10.575.10">
    <property type="entry name" value="P1 Nuclease"/>
    <property type="match status" value="1"/>
</dbReference>
<keyword evidence="3" id="KW-1185">Reference proteome</keyword>
<dbReference type="EMBL" id="CP001804">
    <property type="protein sequence ID" value="ACY15968.1"/>
    <property type="molecule type" value="Genomic_DNA"/>
</dbReference>
<name>D0LW36_HALO1</name>
<dbReference type="HOGENOM" id="CLU_574616_0_0_7"/>
<dbReference type="InterPro" id="IPR008947">
    <property type="entry name" value="PLipase_C/P1_nuclease_dom_sf"/>
</dbReference>